<name>A0ABP3CL03_9FIRM</name>
<gene>
    <name evidence="18" type="primary">cobU</name>
    <name evidence="18" type="ORF">GCM10008919_08300</name>
</gene>
<dbReference type="SUPFAM" id="SSF52540">
    <property type="entry name" value="P-loop containing nucleoside triphosphate hydrolases"/>
    <property type="match status" value="1"/>
</dbReference>
<evidence type="ECO:0000256" key="6">
    <source>
        <dbReference type="ARBA" id="ARBA00005159"/>
    </source>
</evidence>
<dbReference type="EC" id="2.7.7.62" evidence="9"/>
<evidence type="ECO:0000256" key="13">
    <source>
        <dbReference type="ARBA" id="ARBA00022777"/>
    </source>
</evidence>
<dbReference type="PANTHER" id="PTHR34848:SF1">
    <property type="entry name" value="BIFUNCTIONAL ADENOSYLCOBALAMIN BIOSYNTHESIS PROTEIN COBU"/>
    <property type="match status" value="1"/>
</dbReference>
<keyword evidence="10" id="KW-0169">Cobalamin biosynthesis</keyword>
<dbReference type="GO" id="GO:0016779">
    <property type="term" value="F:nucleotidyltransferase activity"/>
    <property type="evidence" value="ECO:0007669"/>
    <property type="project" value="UniProtKB-KW"/>
</dbReference>
<dbReference type="NCBIfam" id="NF004469">
    <property type="entry name" value="PRK05800.1"/>
    <property type="match status" value="1"/>
</dbReference>
<evidence type="ECO:0000313" key="19">
    <source>
        <dbReference type="Proteomes" id="UP001500399"/>
    </source>
</evidence>
<reference evidence="19" key="1">
    <citation type="journal article" date="2019" name="Int. J. Syst. Evol. Microbiol.">
        <title>The Global Catalogue of Microorganisms (GCM) 10K type strain sequencing project: providing services to taxonomists for standard genome sequencing and annotation.</title>
        <authorList>
            <consortium name="The Broad Institute Genomics Platform"/>
            <consortium name="The Broad Institute Genome Sequencing Center for Infectious Disease"/>
            <person name="Wu L."/>
            <person name="Ma J."/>
        </authorList>
    </citation>
    <scope>NUCLEOTIDE SEQUENCE [LARGE SCALE GENOMIC DNA]</scope>
    <source>
        <strain evidence="19">JCM 8542</strain>
    </source>
</reference>
<evidence type="ECO:0000256" key="15">
    <source>
        <dbReference type="ARBA" id="ARBA00023134"/>
    </source>
</evidence>
<evidence type="ECO:0000256" key="5">
    <source>
        <dbReference type="ARBA" id="ARBA00004692"/>
    </source>
</evidence>
<dbReference type="RefSeq" id="WP_304988247.1">
    <property type="nucleotide sequence ID" value="NZ_BAAACR010000004.1"/>
</dbReference>
<evidence type="ECO:0000256" key="1">
    <source>
        <dbReference type="ARBA" id="ARBA00000312"/>
    </source>
</evidence>
<keyword evidence="15" id="KW-0342">GTP-binding</keyword>
<comment type="pathway">
    <text evidence="6">Cofactor biosynthesis; adenosylcobalamin biosynthesis; adenosylcobalamin from cob(II)yrinate a,c-diamide: step 5/7.</text>
</comment>
<dbReference type="GO" id="GO:0016301">
    <property type="term" value="F:kinase activity"/>
    <property type="evidence" value="ECO:0007669"/>
    <property type="project" value="UniProtKB-KW"/>
</dbReference>
<dbReference type="Proteomes" id="UP001500399">
    <property type="component" value="Unassembled WGS sequence"/>
</dbReference>
<comment type="catalytic activity">
    <reaction evidence="2">
        <text>adenosylcob(III)inamide phosphate + GTP + H(+) = adenosylcob(III)inamide-GDP + diphosphate</text>
        <dbReference type="Rhea" id="RHEA:22712"/>
        <dbReference type="ChEBI" id="CHEBI:15378"/>
        <dbReference type="ChEBI" id="CHEBI:33019"/>
        <dbReference type="ChEBI" id="CHEBI:37565"/>
        <dbReference type="ChEBI" id="CHEBI:58502"/>
        <dbReference type="ChEBI" id="CHEBI:60487"/>
        <dbReference type="EC" id="2.7.7.62"/>
    </reaction>
</comment>
<keyword evidence="13 18" id="KW-0418">Kinase</keyword>
<dbReference type="InterPro" id="IPR003203">
    <property type="entry name" value="CobU/CobP"/>
</dbReference>
<evidence type="ECO:0000256" key="8">
    <source>
        <dbReference type="ARBA" id="ARBA00012016"/>
    </source>
</evidence>
<evidence type="ECO:0000256" key="3">
    <source>
        <dbReference type="ARBA" id="ARBA00001522"/>
    </source>
</evidence>
<keyword evidence="12" id="KW-0547">Nucleotide-binding</keyword>
<dbReference type="EC" id="2.7.1.156" evidence="8"/>
<evidence type="ECO:0000256" key="9">
    <source>
        <dbReference type="ARBA" id="ARBA00012523"/>
    </source>
</evidence>
<evidence type="ECO:0000256" key="12">
    <source>
        <dbReference type="ARBA" id="ARBA00022741"/>
    </source>
</evidence>
<dbReference type="Pfam" id="PF02283">
    <property type="entry name" value="CobU"/>
    <property type="match status" value="1"/>
</dbReference>
<keyword evidence="14" id="KW-0067">ATP-binding</keyword>
<dbReference type="CDD" id="cd00544">
    <property type="entry name" value="CobU"/>
    <property type="match status" value="1"/>
</dbReference>
<comment type="catalytic activity">
    <reaction evidence="1">
        <text>adenosylcob(III)inamide + ATP = adenosylcob(III)inamide phosphate + ADP + H(+)</text>
        <dbReference type="Rhea" id="RHEA:15769"/>
        <dbReference type="ChEBI" id="CHEBI:2480"/>
        <dbReference type="ChEBI" id="CHEBI:15378"/>
        <dbReference type="ChEBI" id="CHEBI:30616"/>
        <dbReference type="ChEBI" id="CHEBI:58502"/>
        <dbReference type="ChEBI" id="CHEBI:456216"/>
        <dbReference type="EC" id="2.7.1.156"/>
    </reaction>
</comment>
<protein>
    <recommendedName>
        <fullName evidence="16">Adenosylcobinamide kinase</fullName>
        <ecNumber evidence="8">2.7.1.156</ecNumber>
        <ecNumber evidence="9">2.7.7.62</ecNumber>
    </recommendedName>
    <alternativeName>
        <fullName evidence="17">Adenosylcobinamide-phosphate guanylyltransferase</fullName>
    </alternativeName>
</protein>
<accession>A0ABP3CL03</accession>
<dbReference type="PANTHER" id="PTHR34848">
    <property type="match status" value="1"/>
</dbReference>
<comment type="pathway">
    <text evidence="5">Cofactor biosynthesis; adenosylcobalamin biosynthesis; adenosylcobalamin from cob(II)yrinate a,c-diamide: step 6/7.</text>
</comment>
<evidence type="ECO:0000256" key="10">
    <source>
        <dbReference type="ARBA" id="ARBA00022573"/>
    </source>
</evidence>
<evidence type="ECO:0000256" key="4">
    <source>
        <dbReference type="ARBA" id="ARBA00003889"/>
    </source>
</evidence>
<comment type="caution">
    <text evidence="18">The sequence shown here is derived from an EMBL/GenBank/DDBJ whole genome shotgun (WGS) entry which is preliminary data.</text>
</comment>
<evidence type="ECO:0000256" key="16">
    <source>
        <dbReference type="ARBA" id="ARBA00029570"/>
    </source>
</evidence>
<comment type="function">
    <text evidence="4">Catalyzes ATP-dependent phosphorylation of adenosylcobinamide and addition of GMP to adenosylcobinamide phosphate.</text>
</comment>
<evidence type="ECO:0000256" key="17">
    <source>
        <dbReference type="ARBA" id="ARBA00030571"/>
    </source>
</evidence>
<organism evidence="18 19">
    <name type="scientific">Selenomonas dianae</name>
    <dbReference type="NCBI Taxonomy" id="135079"/>
    <lineage>
        <taxon>Bacteria</taxon>
        <taxon>Bacillati</taxon>
        <taxon>Bacillota</taxon>
        <taxon>Negativicutes</taxon>
        <taxon>Selenomonadales</taxon>
        <taxon>Selenomonadaceae</taxon>
        <taxon>Selenomonas</taxon>
    </lineage>
</organism>
<proteinExistence type="inferred from homology"/>
<sequence length="190" mass="20882">MGQIVLVTGGVRSGKSAFAEQYATHCAATHGAQVAYIATAQVYDEEMRQRVDLHQARRPSGWATYEAPFDTENAIRAAGAEHGVILFDCITMFLSNDMLQYSEEEQERDSFALHVEERIHALVQAAEEVDATTIFVTNEVGAGIVPEHRLGRLYRDMAGLANQQIARSAAEVYLVTCGIPVNIKKLAEVI</sequence>
<comment type="similarity">
    <text evidence="7">Belongs to the CobU/CobP family.</text>
</comment>
<dbReference type="EMBL" id="BAAACR010000004">
    <property type="protein sequence ID" value="GAA0207371.1"/>
    <property type="molecule type" value="Genomic_DNA"/>
</dbReference>
<evidence type="ECO:0000256" key="14">
    <source>
        <dbReference type="ARBA" id="ARBA00022840"/>
    </source>
</evidence>
<evidence type="ECO:0000256" key="7">
    <source>
        <dbReference type="ARBA" id="ARBA00007490"/>
    </source>
</evidence>
<evidence type="ECO:0000256" key="2">
    <source>
        <dbReference type="ARBA" id="ARBA00000711"/>
    </source>
</evidence>
<keyword evidence="18" id="KW-0548">Nucleotidyltransferase</keyword>
<keyword evidence="19" id="KW-1185">Reference proteome</keyword>
<dbReference type="InterPro" id="IPR027417">
    <property type="entry name" value="P-loop_NTPase"/>
</dbReference>
<keyword evidence="11" id="KW-0808">Transferase</keyword>
<dbReference type="Gene3D" id="3.40.50.300">
    <property type="entry name" value="P-loop containing nucleotide triphosphate hydrolases"/>
    <property type="match status" value="1"/>
</dbReference>
<evidence type="ECO:0000256" key="11">
    <source>
        <dbReference type="ARBA" id="ARBA00022679"/>
    </source>
</evidence>
<comment type="catalytic activity">
    <reaction evidence="3">
        <text>adenosylcob(III)inamide + GTP = adenosylcob(III)inamide phosphate + GDP + H(+)</text>
        <dbReference type="Rhea" id="RHEA:15765"/>
        <dbReference type="ChEBI" id="CHEBI:2480"/>
        <dbReference type="ChEBI" id="CHEBI:15378"/>
        <dbReference type="ChEBI" id="CHEBI:37565"/>
        <dbReference type="ChEBI" id="CHEBI:58189"/>
        <dbReference type="ChEBI" id="CHEBI:58502"/>
        <dbReference type="EC" id="2.7.1.156"/>
    </reaction>
</comment>
<dbReference type="PIRSF" id="PIRSF006135">
    <property type="entry name" value="CobU"/>
    <property type="match status" value="1"/>
</dbReference>
<evidence type="ECO:0000313" key="18">
    <source>
        <dbReference type="EMBL" id="GAA0207371.1"/>
    </source>
</evidence>